<evidence type="ECO:0000256" key="5">
    <source>
        <dbReference type="ARBA" id="ARBA00011738"/>
    </source>
</evidence>
<dbReference type="InterPro" id="IPR017872">
    <property type="entry name" value="Pyrmidine_PPase_CS"/>
</dbReference>
<evidence type="ECO:0000256" key="6">
    <source>
        <dbReference type="ARBA" id="ARBA00011889"/>
    </source>
</evidence>
<dbReference type="Gene3D" id="1.20.970.10">
    <property type="entry name" value="Transferase, Pyrimidine Nucleoside Phosphorylase, Chain C"/>
    <property type="match status" value="1"/>
</dbReference>
<comment type="cofactor">
    <cofactor evidence="2">
        <name>K(+)</name>
        <dbReference type="ChEBI" id="CHEBI:29103"/>
    </cofactor>
</comment>
<reference evidence="13" key="2">
    <citation type="journal article" date="2021" name="PeerJ">
        <title>Extensive microbial diversity within the chicken gut microbiome revealed by metagenomics and culture.</title>
        <authorList>
            <person name="Gilroy R."/>
            <person name="Ravi A."/>
            <person name="Getino M."/>
            <person name="Pursley I."/>
            <person name="Horton D.L."/>
            <person name="Alikhan N.F."/>
            <person name="Baker D."/>
            <person name="Gharbi K."/>
            <person name="Hall N."/>
            <person name="Watson M."/>
            <person name="Adriaenssens E.M."/>
            <person name="Foster-Nyarko E."/>
            <person name="Jarju S."/>
            <person name="Secka A."/>
            <person name="Antonio M."/>
            <person name="Oren A."/>
            <person name="Chaudhuri R.R."/>
            <person name="La Ragione R."/>
            <person name="Hildebrand F."/>
            <person name="Pallen M.J."/>
        </authorList>
    </citation>
    <scope>NUCLEOTIDE SEQUENCE</scope>
    <source>
        <strain evidence="13">CHK195-26880</strain>
    </source>
</reference>
<dbReference type="InterPro" id="IPR036320">
    <property type="entry name" value="Glycosyl_Trfase_fam3_N_dom_sf"/>
</dbReference>
<dbReference type="InterPro" id="IPR000312">
    <property type="entry name" value="Glycosyl_Trfase_fam3"/>
</dbReference>
<reference evidence="13" key="1">
    <citation type="submission" date="2020-10" db="EMBL/GenBank/DDBJ databases">
        <authorList>
            <person name="Gilroy R."/>
        </authorList>
    </citation>
    <scope>NUCLEOTIDE SEQUENCE</scope>
    <source>
        <strain evidence="13">CHK195-26880</strain>
    </source>
</reference>
<gene>
    <name evidence="13" type="ORF">IAB59_04205</name>
</gene>
<comment type="function">
    <text evidence="3">Catalyzes phosphorolysis of the pyrimidine nucleosides uridine, thymidine and 2'-deoxyuridine with the formation of the corresponding pyrimidine base and ribose-1-phosphate.</text>
</comment>
<proteinExistence type="inferred from homology"/>
<dbReference type="SMART" id="SM00941">
    <property type="entry name" value="PYNP_C"/>
    <property type="match status" value="1"/>
</dbReference>
<dbReference type="PANTHER" id="PTHR10515:SF0">
    <property type="entry name" value="THYMIDINE PHOSPHORYLASE"/>
    <property type="match status" value="1"/>
</dbReference>
<dbReference type="Gene3D" id="3.40.1030.10">
    <property type="entry name" value="Nucleoside phosphorylase/phosphoribosyltransferase catalytic domain"/>
    <property type="match status" value="1"/>
</dbReference>
<dbReference type="GO" id="GO:0006206">
    <property type="term" value="P:pyrimidine nucleobase metabolic process"/>
    <property type="evidence" value="ECO:0007669"/>
    <property type="project" value="InterPro"/>
</dbReference>
<dbReference type="GO" id="GO:0005829">
    <property type="term" value="C:cytosol"/>
    <property type="evidence" value="ECO:0007669"/>
    <property type="project" value="TreeGrafter"/>
</dbReference>
<dbReference type="NCBIfam" id="NF004490">
    <property type="entry name" value="PRK05820.1"/>
    <property type="match status" value="1"/>
</dbReference>
<dbReference type="GO" id="GO:0006213">
    <property type="term" value="P:pyrimidine nucleoside metabolic process"/>
    <property type="evidence" value="ECO:0007669"/>
    <property type="project" value="InterPro"/>
</dbReference>
<dbReference type="PROSITE" id="PS00647">
    <property type="entry name" value="THYMID_PHOSPHORYLASE"/>
    <property type="match status" value="1"/>
</dbReference>
<dbReference type="SUPFAM" id="SSF54680">
    <property type="entry name" value="Pyrimidine nucleoside phosphorylase C-terminal domain"/>
    <property type="match status" value="1"/>
</dbReference>
<evidence type="ECO:0000256" key="1">
    <source>
        <dbReference type="ARBA" id="ARBA00001066"/>
    </source>
</evidence>
<dbReference type="AlphaFoldDB" id="A0A9D1GCD2"/>
<evidence type="ECO:0000256" key="9">
    <source>
        <dbReference type="ARBA" id="ARBA00022679"/>
    </source>
</evidence>
<evidence type="ECO:0000313" key="13">
    <source>
        <dbReference type="EMBL" id="HIT37664.1"/>
    </source>
</evidence>
<name>A0A9D1GCD2_9FIRM</name>
<dbReference type="SUPFAM" id="SSF47648">
    <property type="entry name" value="Nucleoside phosphorylase/phosphoribosyltransferase N-terminal domain"/>
    <property type="match status" value="1"/>
</dbReference>
<dbReference type="InterPro" id="IPR035902">
    <property type="entry name" value="Nuc_phospho_transferase"/>
</dbReference>
<comment type="catalytic activity">
    <reaction evidence="1">
        <text>2'-deoxyuridine + phosphate = 2-deoxy-alpha-D-ribose 1-phosphate + uracil</text>
        <dbReference type="Rhea" id="RHEA:22824"/>
        <dbReference type="ChEBI" id="CHEBI:16450"/>
        <dbReference type="ChEBI" id="CHEBI:17568"/>
        <dbReference type="ChEBI" id="CHEBI:43474"/>
        <dbReference type="ChEBI" id="CHEBI:57259"/>
        <dbReference type="EC" id="2.4.2.2"/>
    </reaction>
</comment>
<dbReference type="InterPro" id="IPR000053">
    <property type="entry name" value="Thymidine/pyrmidine_PPase"/>
</dbReference>
<evidence type="ECO:0000256" key="11">
    <source>
        <dbReference type="ARBA" id="ARBA00048525"/>
    </source>
</evidence>
<dbReference type="InterPro" id="IPR017459">
    <property type="entry name" value="Glycosyl_Trfase_fam3_N_dom"/>
</dbReference>
<dbReference type="Pfam" id="PF07831">
    <property type="entry name" value="PYNP_C"/>
    <property type="match status" value="1"/>
</dbReference>
<dbReference type="GO" id="GO:0004645">
    <property type="term" value="F:1,4-alpha-oligoglucan phosphorylase activity"/>
    <property type="evidence" value="ECO:0007669"/>
    <property type="project" value="InterPro"/>
</dbReference>
<comment type="catalytic activity">
    <reaction evidence="10">
        <text>uridine + phosphate = alpha-D-ribose 1-phosphate + uracil</text>
        <dbReference type="Rhea" id="RHEA:24388"/>
        <dbReference type="ChEBI" id="CHEBI:16704"/>
        <dbReference type="ChEBI" id="CHEBI:17568"/>
        <dbReference type="ChEBI" id="CHEBI:43474"/>
        <dbReference type="ChEBI" id="CHEBI:57720"/>
        <dbReference type="EC" id="2.4.2.2"/>
    </reaction>
</comment>
<evidence type="ECO:0000256" key="8">
    <source>
        <dbReference type="ARBA" id="ARBA00022676"/>
    </source>
</evidence>
<evidence type="ECO:0000256" key="4">
    <source>
        <dbReference type="ARBA" id="ARBA00006915"/>
    </source>
</evidence>
<comment type="subunit">
    <text evidence="5">Homodimer.</text>
</comment>
<evidence type="ECO:0000313" key="14">
    <source>
        <dbReference type="Proteomes" id="UP000886833"/>
    </source>
</evidence>
<evidence type="ECO:0000256" key="10">
    <source>
        <dbReference type="ARBA" id="ARBA00048453"/>
    </source>
</evidence>
<feature type="domain" description="Pyrimidine nucleoside phosphorylase C-terminal" evidence="12">
    <location>
        <begin position="336"/>
        <end position="406"/>
    </location>
</feature>
<comment type="similarity">
    <text evidence="4">Belongs to the thymidine/pyrimidine-nucleoside phosphorylase family.</text>
</comment>
<dbReference type="InterPro" id="IPR036566">
    <property type="entry name" value="PYNP-like_C_sf"/>
</dbReference>
<evidence type="ECO:0000256" key="3">
    <source>
        <dbReference type="ARBA" id="ARBA00003877"/>
    </source>
</evidence>
<keyword evidence="9 13" id="KW-0808">Transferase</keyword>
<evidence type="ECO:0000256" key="2">
    <source>
        <dbReference type="ARBA" id="ARBA00001958"/>
    </source>
</evidence>
<dbReference type="EMBL" id="DVKQ01000056">
    <property type="protein sequence ID" value="HIT37664.1"/>
    <property type="molecule type" value="Genomic_DNA"/>
</dbReference>
<sequence>MLDIINKKANKYELTKEELETIFMGYLNNEVKDYQMSAFLMAICINDMSDSEVFALTDIFIKSGDVLDLSFIDGIKVDKHSTGGVGDKTTLIIAPLVASCNVPVIKMSGRGLGYTGGTIDKLESIEGFRVVLTEDEIKNQARDIGLVITSQTKDLAPLDKKVYALRDVTATTNSIPLIASSIMSKKIAGGADKIVIDIKVGCGALLKTMEEAKRLESLLIKIGSYYQKEVRTIISNMDRPLGHNIGNKLEVLEAFEVLKGNVKGELLNLSLDLASKMVSMGKEISEREARDEVVENLNNGKALNKFLEFVRYQHGDIDNLKTDAKVYNIKANKSGALKDINALAIAKLSESLGAGRKNKDDTIDYNAGVVIKKEIGDEIKEGDVLASLYTNIDNPNFNLEGIFEIS</sequence>
<comment type="catalytic activity">
    <reaction evidence="11">
        <text>thymidine + phosphate = 2-deoxy-alpha-D-ribose 1-phosphate + thymine</text>
        <dbReference type="Rhea" id="RHEA:16037"/>
        <dbReference type="ChEBI" id="CHEBI:17748"/>
        <dbReference type="ChEBI" id="CHEBI:17821"/>
        <dbReference type="ChEBI" id="CHEBI:43474"/>
        <dbReference type="ChEBI" id="CHEBI:57259"/>
        <dbReference type="EC" id="2.4.2.2"/>
    </reaction>
</comment>
<dbReference type="Pfam" id="PF00591">
    <property type="entry name" value="Glycos_transf_3"/>
    <property type="match status" value="1"/>
</dbReference>
<dbReference type="Pfam" id="PF02885">
    <property type="entry name" value="Glycos_trans_3N"/>
    <property type="match status" value="1"/>
</dbReference>
<dbReference type="SUPFAM" id="SSF52418">
    <property type="entry name" value="Nucleoside phosphorylase/phosphoribosyltransferase catalytic domain"/>
    <property type="match status" value="1"/>
</dbReference>
<dbReference type="GO" id="GO:0009032">
    <property type="term" value="F:thymidine phosphorylase activity"/>
    <property type="evidence" value="ECO:0007669"/>
    <property type="project" value="TreeGrafter"/>
</dbReference>
<evidence type="ECO:0000259" key="12">
    <source>
        <dbReference type="SMART" id="SM00941"/>
    </source>
</evidence>
<dbReference type="InterPro" id="IPR013102">
    <property type="entry name" value="PYNP_C"/>
</dbReference>
<accession>A0A9D1GCD2</accession>
<dbReference type="EC" id="2.4.2.2" evidence="6"/>
<dbReference type="Gene3D" id="3.90.1170.30">
    <property type="entry name" value="Pyrimidine nucleoside phosphorylase-like, C-terminal domain"/>
    <property type="match status" value="1"/>
</dbReference>
<dbReference type="InterPro" id="IPR018090">
    <property type="entry name" value="Pyrmidine_PPas_bac/euk"/>
</dbReference>
<evidence type="ECO:0000256" key="7">
    <source>
        <dbReference type="ARBA" id="ARBA00014680"/>
    </source>
</evidence>
<dbReference type="FunFam" id="3.40.1030.10:FF:000003">
    <property type="entry name" value="Pyrimidine-nucleoside phosphorylase"/>
    <property type="match status" value="1"/>
</dbReference>
<comment type="caution">
    <text evidence="13">The sequence shown here is derived from an EMBL/GenBank/DDBJ whole genome shotgun (WGS) entry which is preliminary data.</text>
</comment>
<dbReference type="NCBIfam" id="TIGR02644">
    <property type="entry name" value="Y_phosphoryl"/>
    <property type="match status" value="1"/>
</dbReference>
<organism evidence="13 14">
    <name type="scientific">Candidatus Onthousia faecipullorum</name>
    <dbReference type="NCBI Taxonomy" id="2840887"/>
    <lineage>
        <taxon>Bacteria</taxon>
        <taxon>Bacillati</taxon>
        <taxon>Bacillota</taxon>
        <taxon>Bacilli</taxon>
        <taxon>Candidatus Onthousia</taxon>
    </lineage>
</organism>
<dbReference type="Proteomes" id="UP000886833">
    <property type="component" value="Unassembled WGS sequence"/>
</dbReference>
<keyword evidence="8 13" id="KW-0328">Glycosyltransferase</keyword>
<dbReference type="PANTHER" id="PTHR10515">
    <property type="entry name" value="THYMIDINE PHOSPHORYLASE"/>
    <property type="match status" value="1"/>
</dbReference>
<dbReference type="PIRSF" id="PIRSF000478">
    <property type="entry name" value="TP_PyNP"/>
    <property type="match status" value="1"/>
</dbReference>
<protein>
    <recommendedName>
        <fullName evidence="7">Pyrimidine-nucleoside phosphorylase</fullName>
        <ecNumber evidence="6">2.4.2.2</ecNumber>
    </recommendedName>
</protein>